<protein>
    <submittedName>
        <fullName evidence="5">Diguanylate cyclase (GGDEF)-like protein/PAS domain S-box-containing protein</fullName>
    </submittedName>
</protein>
<dbReference type="PROSITE" id="PS50113">
    <property type="entry name" value="PAC"/>
    <property type="match status" value="1"/>
</dbReference>
<dbReference type="InterPro" id="IPR035965">
    <property type="entry name" value="PAS-like_dom_sf"/>
</dbReference>
<dbReference type="InterPro" id="IPR000700">
    <property type="entry name" value="PAS-assoc_C"/>
</dbReference>
<dbReference type="NCBIfam" id="TIGR00229">
    <property type="entry name" value="sensory_box"/>
    <property type="match status" value="2"/>
</dbReference>
<feature type="domain" description="PAS" evidence="1">
    <location>
        <begin position="114"/>
        <end position="169"/>
    </location>
</feature>
<feature type="domain" description="PAS" evidence="1">
    <location>
        <begin position="1"/>
        <end position="39"/>
    </location>
</feature>
<dbReference type="InterPro" id="IPR000160">
    <property type="entry name" value="GGDEF_dom"/>
</dbReference>
<dbReference type="PROSITE" id="PS50883">
    <property type="entry name" value="EAL"/>
    <property type="match status" value="1"/>
</dbReference>
<dbReference type="InterPro" id="IPR043128">
    <property type="entry name" value="Rev_trsase/Diguanyl_cyclase"/>
</dbReference>
<dbReference type="PROSITE" id="PS50887">
    <property type="entry name" value="GGDEF"/>
    <property type="match status" value="1"/>
</dbReference>
<name>A0A7W3JVD6_9MICO</name>
<dbReference type="InterPro" id="IPR000014">
    <property type="entry name" value="PAS"/>
</dbReference>
<dbReference type="CDD" id="cd01949">
    <property type="entry name" value="GGDEF"/>
    <property type="match status" value="1"/>
</dbReference>
<organism evidence="5 6">
    <name type="scientific">Alpinimonas psychrophila</name>
    <dbReference type="NCBI Taxonomy" id="748908"/>
    <lineage>
        <taxon>Bacteria</taxon>
        <taxon>Bacillati</taxon>
        <taxon>Actinomycetota</taxon>
        <taxon>Actinomycetes</taxon>
        <taxon>Micrococcales</taxon>
        <taxon>Microbacteriaceae</taxon>
        <taxon>Alpinimonas</taxon>
    </lineage>
</organism>
<keyword evidence="6" id="KW-1185">Reference proteome</keyword>
<dbReference type="SUPFAM" id="SSF55785">
    <property type="entry name" value="PYP-like sensor domain (PAS domain)"/>
    <property type="match status" value="2"/>
</dbReference>
<dbReference type="InterPro" id="IPR029787">
    <property type="entry name" value="Nucleotide_cyclase"/>
</dbReference>
<comment type="caution">
    <text evidence="5">The sequence shown here is derived from an EMBL/GenBank/DDBJ whole genome shotgun (WGS) entry which is preliminary data.</text>
</comment>
<dbReference type="Pfam" id="PF00990">
    <property type="entry name" value="GGDEF"/>
    <property type="match status" value="1"/>
</dbReference>
<dbReference type="Gene3D" id="3.30.450.20">
    <property type="entry name" value="PAS domain"/>
    <property type="match status" value="2"/>
</dbReference>
<dbReference type="Gene3D" id="3.20.20.450">
    <property type="entry name" value="EAL domain"/>
    <property type="match status" value="1"/>
</dbReference>
<evidence type="ECO:0000259" key="2">
    <source>
        <dbReference type="PROSITE" id="PS50113"/>
    </source>
</evidence>
<dbReference type="InterPro" id="IPR052155">
    <property type="entry name" value="Biofilm_reg_signaling"/>
</dbReference>
<dbReference type="PANTHER" id="PTHR44757:SF2">
    <property type="entry name" value="BIOFILM ARCHITECTURE MAINTENANCE PROTEIN MBAA"/>
    <property type="match status" value="1"/>
</dbReference>
<evidence type="ECO:0000259" key="4">
    <source>
        <dbReference type="PROSITE" id="PS50887"/>
    </source>
</evidence>
<sequence>MILTNTDRKIVLVNDLAELLFGYSRAELLGRRIGVLMPERDGVAEAESTSGCTVEMVETKGRLKNGATIDISLSVSLVYDADGVKYGISYIVRDIDTTSHVTDHHLFETQRREAETNFQLSFDMSLIGMGMVDLDGRFQRVNLTLCEIFGRTENELLGKRARDFFPPEDARSGPRSSAHPRSGVAVTVPVERRYLRPDGGVIWAQEIISSATIVDGGHRYSLLQLQDITSRKQAEESLSYQLFHDTLTGLGNRLLLRETLERALANARESGRQVGVLFLDTDQFTLVNDGLGHSAGDQLLVQLARRLQAMVRPTDTVARFSGDEFVIVCEDTTVESVDRLVKRILASGKEPFPIGGHEVFATMSVGIIITNGDEDAGCVLRNADTAMYHAKHDGGGRAIVFRQEMHSTASSRLDLESQLRRALDNRELRVYYQPVVDIWTEDVVGFEALVRWDHPERGLILPLEFIPVAEETGMIIPIGEWVLRQALTQAQRWRTEAPRALNPWIAVNVSTLQLRDANFVGMVADVLMQTGFDPTALHLEITETGLMNDIGANLKTLHALRTLGVQLSIDDFGTGQSSLSYLSLLPVQTLKIGCCFIAGLGGEDPHASPIADVIVSVGRALKLTVIAEGVETMEQLQELRRIGSPLGQGFLWSQPLPSEKILEWLGTRLPRE</sequence>
<feature type="domain" description="EAL" evidence="3">
    <location>
        <begin position="412"/>
        <end position="669"/>
    </location>
</feature>
<dbReference type="SMART" id="SM00052">
    <property type="entry name" value="EAL"/>
    <property type="match status" value="1"/>
</dbReference>
<dbReference type="Proteomes" id="UP000524237">
    <property type="component" value="Unassembled WGS sequence"/>
</dbReference>
<feature type="domain" description="GGDEF" evidence="4">
    <location>
        <begin position="272"/>
        <end position="403"/>
    </location>
</feature>
<dbReference type="SMART" id="SM00091">
    <property type="entry name" value="PAS"/>
    <property type="match status" value="2"/>
</dbReference>
<dbReference type="Pfam" id="PF00563">
    <property type="entry name" value="EAL"/>
    <property type="match status" value="1"/>
</dbReference>
<dbReference type="NCBIfam" id="TIGR00254">
    <property type="entry name" value="GGDEF"/>
    <property type="match status" value="1"/>
</dbReference>
<evidence type="ECO:0000313" key="6">
    <source>
        <dbReference type="Proteomes" id="UP000524237"/>
    </source>
</evidence>
<dbReference type="AlphaFoldDB" id="A0A7W3JVD6"/>
<dbReference type="PANTHER" id="PTHR44757">
    <property type="entry name" value="DIGUANYLATE CYCLASE DGCP"/>
    <property type="match status" value="1"/>
</dbReference>
<evidence type="ECO:0000313" key="5">
    <source>
        <dbReference type="EMBL" id="MBA8829934.1"/>
    </source>
</evidence>
<gene>
    <name evidence="5" type="ORF">FB555_002061</name>
</gene>
<dbReference type="InterPro" id="IPR001633">
    <property type="entry name" value="EAL_dom"/>
</dbReference>
<accession>A0A7W3JVD6</accession>
<reference evidence="5 6" key="1">
    <citation type="submission" date="2020-07" db="EMBL/GenBank/DDBJ databases">
        <title>Sequencing the genomes of 1000 actinobacteria strains.</title>
        <authorList>
            <person name="Klenk H.-P."/>
        </authorList>
    </citation>
    <scope>NUCLEOTIDE SEQUENCE [LARGE SCALE GENOMIC DNA]</scope>
    <source>
        <strain evidence="5 6">DSM 23737</strain>
    </source>
</reference>
<dbReference type="Pfam" id="PF13426">
    <property type="entry name" value="PAS_9"/>
    <property type="match status" value="2"/>
</dbReference>
<dbReference type="InterPro" id="IPR035919">
    <property type="entry name" value="EAL_sf"/>
</dbReference>
<dbReference type="PROSITE" id="PS50112">
    <property type="entry name" value="PAS"/>
    <property type="match status" value="2"/>
</dbReference>
<dbReference type="SMART" id="SM00267">
    <property type="entry name" value="GGDEF"/>
    <property type="match status" value="1"/>
</dbReference>
<feature type="domain" description="PAC" evidence="2">
    <location>
        <begin position="188"/>
        <end position="240"/>
    </location>
</feature>
<proteinExistence type="predicted"/>
<dbReference type="CDD" id="cd01948">
    <property type="entry name" value="EAL"/>
    <property type="match status" value="1"/>
</dbReference>
<dbReference type="SUPFAM" id="SSF141868">
    <property type="entry name" value="EAL domain-like"/>
    <property type="match status" value="1"/>
</dbReference>
<evidence type="ECO:0000259" key="3">
    <source>
        <dbReference type="PROSITE" id="PS50883"/>
    </source>
</evidence>
<dbReference type="SMART" id="SM00086">
    <property type="entry name" value="PAC"/>
    <property type="match status" value="2"/>
</dbReference>
<dbReference type="CDD" id="cd00130">
    <property type="entry name" value="PAS"/>
    <property type="match status" value="2"/>
</dbReference>
<dbReference type="Gene3D" id="3.30.70.270">
    <property type="match status" value="1"/>
</dbReference>
<evidence type="ECO:0000259" key="1">
    <source>
        <dbReference type="PROSITE" id="PS50112"/>
    </source>
</evidence>
<dbReference type="InterPro" id="IPR001610">
    <property type="entry name" value="PAC"/>
</dbReference>
<dbReference type="EMBL" id="JACGWU010000009">
    <property type="protein sequence ID" value="MBA8829934.1"/>
    <property type="molecule type" value="Genomic_DNA"/>
</dbReference>
<dbReference type="SUPFAM" id="SSF55073">
    <property type="entry name" value="Nucleotide cyclase"/>
    <property type="match status" value="1"/>
</dbReference>